<keyword evidence="3" id="KW-1185">Reference proteome</keyword>
<evidence type="ECO:0000313" key="2">
    <source>
        <dbReference type="EMBL" id="RHZ67151.1"/>
    </source>
</evidence>
<gene>
    <name evidence="2" type="ORF">CDV56_108283</name>
</gene>
<dbReference type="RefSeq" id="XP_026618503.1">
    <property type="nucleotide sequence ID" value="XM_026761902.1"/>
</dbReference>
<sequence length="741" mass="82708">MYIYDILKTTAARGRGRHELMLRSGDRSAISGAENPRVSLSRALSKELSWRPETCPSDKPLAPINRHLCRACRRILQGTGTEAINIFRPNKDGVFFEHLDGYFLERSARSGCDMCTVVWNSHRPSREMLAKCEEIPLRFDYGRFLRPDTQYAVQFYPFALLELRGQMMPMVMPTITLTLDGVAEGLPCSTTGLQFTDDNLRACKPQQGETSTGSPESMSQISKWLERCKCCTSRSLSTQRGFVPDRLVDVDASYPDEIHVVDGSEVAESSPYITLSHCWGNIAEIQDLTCRLVVSRIHEFKKGISLQKLPKTFIDAVAVVRSLGIQYIWIDSLCIMQDSEEDWHRNAAVMWKVYASSFLTLAATASRNSTEGLFRTRPAATLSPGIVEVPEGHPQLAPGRYSCYDDEEWLAAIDHAPLNKRAWVFQERLLSPRIVHFAENQLYFECYEFTASERFADSIPKRLCTSSRRDILPQTLGDPATKNLIPIWDRIVSTYTALALTYDSDKMVAVSAIASHLSDLIPNCGRYLAGLWEHSLVGQLCWSTPANASRARAYRAPSWSWVSVDGDVSPHFFDLTNAPRHRARAIASVIEATTTHPYSPFVSFTSGILRVSAPLYRITLAKPKDTKPPVRQSEDKKELIDIISKSQPGYTGTSLRSVGLSTGGLPTGLSGMQRLEMDPTENLMVTHNSNVTVGPEKLPESPLRSFEMGPEGVYFGSLLKISPRDARIRAVFVAMIPCICG</sequence>
<dbReference type="AlphaFoldDB" id="A0A397HV94"/>
<reference evidence="2" key="1">
    <citation type="submission" date="2018-08" db="EMBL/GenBank/DDBJ databases">
        <title>Draft genome sequence of azole-resistant Aspergillus thermomutatus (Neosartorya pseudofischeri) strain HMR AF 39, isolated from a human nasal aspirate.</title>
        <authorList>
            <person name="Parent-Michaud M."/>
            <person name="Dufresne P.J."/>
            <person name="Fournier E."/>
            <person name="Martineau C."/>
            <person name="Moreira S."/>
            <person name="Perkins V."/>
            <person name="De Repentigny L."/>
            <person name="Dufresne S.F."/>
        </authorList>
    </citation>
    <scope>NUCLEOTIDE SEQUENCE [LARGE SCALE GENOMIC DNA]</scope>
    <source>
        <strain evidence="2">HMR AF 39</strain>
    </source>
</reference>
<protein>
    <recommendedName>
        <fullName evidence="1">Heterokaryon incompatibility domain-containing protein</fullName>
    </recommendedName>
</protein>
<dbReference type="InterPro" id="IPR010730">
    <property type="entry name" value="HET"/>
</dbReference>
<feature type="domain" description="Heterokaryon incompatibility" evidence="1">
    <location>
        <begin position="272"/>
        <end position="427"/>
    </location>
</feature>
<accession>A0A397HV94</accession>
<evidence type="ECO:0000259" key="1">
    <source>
        <dbReference type="Pfam" id="PF06985"/>
    </source>
</evidence>
<dbReference type="Proteomes" id="UP000215305">
    <property type="component" value="Unassembled WGS sequence"/>
</dbReference>
<evidence type="ECO:0000313" key="3">
    <source>
        <dbReference type="Proteomes" id="UP000215305"/>
    </source>
</evidence>
<dbReference type="OrthoDB" id="5125733at2759"/>
<dbReference type="Pfam" id="PF06985">
    <property type="entry name" value="HET"/>
    <property type="match status" value="1"/>
</dbReference>
<dbReference type="VEuPathDB" id="FungiDB:CDV56_108283"/>
<comment type="caution">
    <text evidence="2">The sequence shown here is derived from an EMBL/GenBank/DDBJ whole genome shotgun (WGS) entry which is preliminary data.</text>
</comment>
<name>A0A397HV94_ASPTH</name>
<proteinExistence type="predicted"/>
<dbReference type="PANTHER" id="PTHR33112">
    <property type="entry name" value="DOMAIN PROTEIN, PUTATIVE-RELATED"/>
    <property type="match status" value="1"/>
</dbReference>
<dbReference type="GeneID" id="38130257"/>
<dbReference type="PANTHER" id="PTHR33112:SF10">
    <property type="entry name" value="TOL"/>
    <property type="match status" value="1"/>
</dbReference>
<dbReference type="EMBL" id="NKHU02000008">
    <property type="protein sequence ID" value="RHZ67151.1"/>
    <property type="molecule type" value="Genomic_DNA"/>
</dbReference>
<dbReference type="STRING" id="41047.A0A397HV94"/>
<organism evidence="2 3">
    <name type="scientific">Aspergillus thermomutatus</name>
    <name type="common">Neosartorya pseudofischeri</name>
    <dbReference type="NCBI Taxonomy" id="41047"/>
    <lineage>
        <taxon>Eukaryota</taxon>
        <taxon>Fungi</taxon>
        <taxon>Dikarya</taxon>
        <taxon>Ascomycota</taxon>
        <taxon>Pezizomycotina</taxon>
        <taxon>Eurotiomycetes</taxon>
        <taxon>Eurotiomycetidae</taxon>
        <taxon>Eurotiales</taxon>
        <taxon>Aspergillaceae</taxon>
        <taxon>Aspergillus</taxon>
        <taxon>Aspergillus subgen. Fumigati</taxon>
    </lineage>
</organism>